<proteinExistence type="predicted"/>
<evidence type="ECO:0000256" key="3">
    <source>
        <dbReference type="ARBA" id="ARBA00022837"/>
    </source>
</evidence>
<sequence length="514" mass="53509">MAAPETICSMAAKVSTSWSAGMATTFISLTTSANWMWINRDHENTYHDSGNDTLRITFKGGSNSAPAVIDLGAVNLLEVENVQIASSGLFEIIGNDADNVLDAGKTTSILRGGKGNDTYHVAHRNAQVHENAGEGWDKVISSVHFTLGANLEELILTGRAALNGTGNALNNILRGNDGNNILDGGAGIDTMIGGKGNDTYIVDHEDDEVVENDKEGTDTVKASVSYNLDLTDGRKNVENLILTGSDDINGTGNGLKNVITGNAGNNVLDGKGGVDRLIGGKGDDTYIVDLIVKGTGAKATVALEDSIVEKKGEGEDTLQLRVSQDVLDSLGDASKATTLTLGANLENLDARGTNSLWLNLTGNALDNVIWGNAGDNILSGGAGDDTLHAGEGGKNVLIGGTGADTMYGGAGDDTFRFTSLKDLGLGEGKQDVIHNFTSGPDAESGDKLDFKALKGWSFNGVGEGHAATGTKQLWAVQEGDDLILYGNSNKDPAADFSIKLVGVTTLDSSDFLFG</sequence>
<keyword evidence="2" id="KW-0964">Secreted</keyword>
<protein>
    <submittedName>
        <fullName evidence="4">Calcium-binding protein</fullName>
    </submittedName>
</protein>
<organism evidence="4 5">
    <name type="scientific">Ectopseudomonas toyotomiensis</name>
    <dbReference type="NCBI Taxonomy" id="554344"/>
    <lineage>
        <taxon>Bacteria</taxon>
        <taxon>Pseudomonadati</taxon>
        <taxon>Pseudomonadota</taxon>
        <taxon>Gammaproteobacteria</taxon>
        <taxon>Pseudomonadales</taxon>
        <taxon>Pseudomonadaceae</taxon>
        <taxon>Ectopseudomonas</taxon>
    </lineage>
</organism>
<evidence type="ECO:0000256" key="2">
    <source>
        <dbReference type="ARBA" id="ARBA00022525"/>
    </source>
</evidence>
<dbReference type="Pfam" id="PF00353">
    <property type="entry name" value="HemolysinCabind"/>
    <property type="match status" value="4"/>
</dbReference>
<dbReference type="KEGG" id="pty:JWV26_14515"/>
<evidence type="ECO:0000256" key="1">
    <source>
        <dbReference type="ARBA" id="ARBA00004613"/>
    </source>
</evidence>
<dbReference type="SUPFAM" id="SSF51120">
    <property type="entry name" value="beta-Roll"/>
    <property type="match status" value="2"/>
</dbReference>
<dbReference type="PRINTS" id="PR00313">
    <property type="entry name" value="CABNDNGRPT"/>
</dbReference>
<accession>A0ABD7DR43</accession>
<gene>
    <name evidence="4" type="ORF">JWV26_14515</name>
</gene>
<dbReference type="Gene3D" id="2.150.10.10">
    <property type="entry name" value="Serralysin-like metalloprotease, C-terminal"/>
    <property type="match status" value="2"/>
</dbReference>
<dbReference type="GO" id="GO:0005576">
    <property type="term" value="C:extracellular region"/>
    <property type="evidence" value="ECO:0007669"/>
    <property type="project" value="UniProtKB-SubCell"/>
</dbReference>
<dbReference type="AlphaFoldDB" id="A0ABD7DR43"/>
<dbReference type="PANTHER" id="PTHR38340:SF1">
    <property type="entry name" value="S-LAYER PROTEIN"/>
    <property type="match status" value="1"/>
</dbReference>
<dbReference type="EMBL" id="CP070505">
    <property type="protein sequence ID" value="QSL90988.1"/>
    <property type="molecule type" value="Genomic_DNA"/>
</dbReference>
<reference evidence="4 5" key="1">
    <citation type="submission" date="2021-02" db="EMBL/GenBank/DDBJ databases">
        <title>Whole genome sequencing of Pseudomonas alcaliphila strain SM2.</title>
        <authorList>
            <person name="Alshamsi M.S."/>
            <person name="Sudalaimuthuasari N."/>
            <person name="Kundu B."/>
            <person name="AlMaskari R.S."/>
            <person name="Elmahi Y."/>
            <person name="Mundra S."/>
            <person name="Chandran S."/>
            <person name="Malik S."/>
            <person name="Hazzouri K.M."/>
            <person name="Amiri K.M.A."/>
        </authorList>
    </citation>
    <scope>NUCLEOTIDE SEQUENCE [LARGE SCALE GENOMIC DNA]</scope>
    <source>
        <strain evidence="4 5">SM2</strain>
    </source>
</reference>
<keyword evidence="3" id="KW-0106">Calcium</keyword>
<comment type="subcellular location">
    <subcellularLocation>
        <location evidence="1">Secreted</location>
    </subcellularLocation>
</comment>
<name>A0ABD7DR43_9GAMM</name>
<dbReference type="InterPro" id="IPR011049">
    <property type="entry name" value="Serralysin-like_metalloprot_C"/>
</dbReference>
<dbReference type="Proteomes" id="UP000663658">
    <property type="component" value="Chromosome"/>
</dbReference>
<dbReference type="InterPro" id="IPR001343">
    <property type="entry name" value="Hemolysn_Ca-bd"/>
</dbReference>
<dbReference type="InterPro" id="IPR050557">
    <property type="entry name" value="RTX_toxin/Mannuronan_C5-epim"/>
</dbReference>
<evidence type="ECO:0000313" key="4">
    <source>
        <dbReference type="EMBL" id="QSL90988.1"/>
    </source>
</evidence>
<evidence type="ECO:0000313" key="5">
    <source>
        <dbReference type="Proteomes" id="UP000663658"/>
    </source>
</evidence>
<dbReference type="PANTHER" id="PTHR38340">
    <property type="entry name" value="S-LAYER PROTEIN"/>
    <property type="match status" value="1"/>
</dbReference>